<dbReference type="PANTHER" id="PTHR47174">
    <property type="entry name" value="BRIDGING INTEGRATOR 3"/>
    <property type="match status" value="1"/>
</dbReference>
<feature type="compositionally biased region" description="Low complexity" evidence="4">
    <location>
        <begin position="324"/>
        <end position="337"/>
    </location>
</feature>
<dbReference type="Gene3D" id="2.30.30.40">
    <property type="entry name" value="SH3 Domains"/>
    <property type="match status" value="1"/>
</dbReference>
<feature type="compositionally biased region" description="Polar residues" evidence="4">
    <location>
        <begin position="410"/>
        <end position="422"/>
    </location>
</feature>
<reference evidence="7 8" key="1">
    <citation type="submission" date="2024-02" db="EMBL/GenBank/DDBJ databases">
        <title>De novo assembly and annotation of 12 fungi associated with fruit tree decline syndrome in Ontario, Canada.</title>
        <authorList>
            <person name="Sulman M."/>
            <person name="Ellouze W."/>
            <person name="Ilyukhin E."/>
        </authorList>
    </citation>
    <scope>NUCLEOTIDE SEQUENCE [LARGE SCALE GENOMIC DNA]</scope>
    <source>
        <strain evidence="7 8">M11/M66-122</strain>
    </source>
</reference>
<dbReference type="InterPro" id="IPR004148">
    <property type="entry name" value="BAR_dom"/>
</dbReference>
<name>A0AAN9UW78_9PEZI</name>
<dbReference type="EMBL" id="JAKJXP020000019">
    <property type="protein sequence ID" value="KAK7754621.1"/>
    <property type="molecule type" value="Genomic_DNA"/>
</dbReference>
<dbReference type="GO" id="GO:0097320">
    <property type="term" value="P:plasma membrane tubulation"/>
    <property type="evidence" value="ECO:0007669"/>
    <property type="project" value="TreeGrafter"/>
</dbReference>
<feature type="domain" description="SH3" evidence="5">
    <location>
        <begin position="451"/>
        <end position="510"/>
    </location>
</feature>
<evidence type="ECO:0000256" key="2">
    <source>
        <dbReference type="PROSITE-ProRule" id="PRU00192"/>
    </source>
</evidence>
<dbReference type="InterPro" id="IPR036028">
    <property type="entry name" value="SH3-like_dom_sf"/>
</dbReference>
<dbReference type="InterPro" id="IPR046982">
    <property type="entry name" value="BIN3/RVS161-like"/>
</dbReference>
<keyword evidence="1 2" id="KW-0728">SH3 domain</keyword>
<evidence type="ECO:0000256" key="3">
    <source>
        <dbReference type="SAM" id="Coils"/>
    </source>
</evidence>
<keyword evidence="3" id="KW-0175">Coiled coil</keyword>
<dbReference type="Pfam" id="PF03114">
    <property type="entry name" value="BAR"/>
    <property type="match status" value="1"/>
</dbReference>
<feature type="compositionally biased region" description="Polar residues" evidence="4">
    <location>
        <begin position="351"/>
        <end position="366"/>
    </location>
</feature>
<dbReference type="GO" id="GO:0030479">
    <property type="term" value="C:actin cortical patch"/>
    <property type="evidence" value="ECO:0007669"/>
    <property type="project" value="TreeGrafter"/>
</dbReference>
<dbReference type="InterPro" id="IPR001452">
    <property type="entry name" value="SH3_domain"/>
</dbReference>
<dbReference type="GO" id="GO:0008289">
    <property type="term" value="F:lipid binding"/>
    <property type="evidence" value="ECO:0007669"/>
    <property type="project" value="TreeGrafter"/>
</dbReference>
<evidence type="ECO:0000313" key="8">
    <source>
        <dbReference type="Proteomes" id="UP001320420"/>
    </source>
</evidence>
<feature type="region of interest" description="Disordered" evidence="4">
    <location>
        <begin position="402"/>
        <end position="447"/>
    </location>
</feature>
<sequence>MQSMQRQFGKLRHKTPGDNAKVAMLLNDYEDADRVLAKIIEQAKTWRDSWVSLAHCQLGLVTEYEGLWDPIAGATDGHGTQAAPTPELQLQRTFKLKETYAELKTDLLEEMALIDSRIITPTTDARASIEPLRKTIKKRENKRLDYEQAQDRASKLQRKIGRSPKDDKALAKAEEEMAGAQEEFNIADSHLRETLPPIVAATFTIIPPLLSSMVLIQNRLLGLYYTSLHNYCQEFNFPSPPPPMEDVIEAFTADFEPAKSDVESIPCVATGKTVRQGFKSPDDPNNDLSRPPSLSERRSSSNLRPSTATLPPRPNRIPSAPTLAGSASPASPRASSSHNIGSSSRDHLTPTDFTTASRLGQGSTRPLSPGALRPPTSPQADYFARRASASTTASTLSLSTTHSAGGIATPLSNVTNTGTPNNSASASASAAAAKKKPPPPPPPKRGLIARQPDVFVVAQYDFHGQGAGDLSFREGDRIRIVKKTATDQDWWVGELGGVQGSFPANYTSPA</sequence>
<dbReference type="GO" id="GO:0031097">
    <property type="term" value="C:medial cortex"/>
    <property type="evidence" value="ECO:0007669"/>
    <property type="project" value="TreeGrafter"/>
</dbReference>
<dbReference type="GO" id="GO:0006897">
    <property type="term" value="P:endocytosis"/>
    <property type="evidence" value="ECO:0007669"/>
    <property type="project" value="InterPro"/>
</dbReference>
<gene>
    <name evidence="7" type="ORF">SLS62_003404</name>
</gene>
<dbReference type="SUPFAM" id="SSF50044">
    <property type="entry name" value="SH3-domain"/>
    <property type="match status" value="1"/>
</dbReference>
<feature type="region of interest" description="Disordered" evidence="4">
    <location>
        <begin position="273"/>
        <end position="379"/>
    </location>
</feature>
<dbReference type="Gene3D" id="1.20.1270.60">
    <property type="entry name" value="Arfaptin homology (AH) domain/BAR domain"/>
    <property type="match status" value="1"/>
</dbReference>
<dbReference type="CDD" id="cd07599">
    <property type="entry name" value="BAR_Rvs167p"/>
    <property type="match status" value="1"/>
</dbReference>
<dbReference type="SUPFAM" id="SSF103657">
    <property type="entry name" value="BAR/IMD domain-like"/>
    <property type="match status" value="1"/>
</dbReference>
<evidence type="ECO:0000256" key="4">
    <source>
        <dbReference type="SAM" id="MobiDB-lite"/>
    </source>
</evidence>
<dbReference type="Pfam" id="PF00018">
    <property type="entry name" value="SH3_1"/>
    <property type="match status" value="1"/>
</dbReference>
<dbReference type="GO" id="GO:0051666">
    <property type="term" value="P:actin cortical patch localization"/>
    <property type="evidence" value="ECO:0007669"/>
    <property type="project" value="InterPro"/>
</dbReference>
<dbReference type="GO" id="GO:0043332">
    <property type="term" value="C:mating projection tip"/>
    <property type="evidence" value="ECO:0007669"/>
    <property type="project" value="TreeGrafter"/>
</dbReference>
<dbReference type="AlphaFoldDB" id="A0AAN9UW78"/>
<feature type="domain" description="BAR" evidence="6">
    <location>
        <begin position="7"/>
        <end position="241"/>
    </location>
</feature>
<dbReference type="FunFam" id="2.30.30.40:FF:000100">
    <property type="entry name" value="SH3 domain-containing YSC84-like protein 1"/>
    <property type="match status" value="1"/>
</dbReference>
<dbReference type="GO" id="GO:1990528">
    <property type="term" value="C:Rvs161p-Rvs167p complex"/>
    <property type="evidence" value="ECO:0007669"/>
    <property type="project" value="TreeGrafter"/>
</dbReference>
<evidence type="ECO:0008006" key="9">
    <source>
        <dbReference type="Google" id="ProtNLM"/>
    </source>
</evidence>
<protein>
    <recommendedName>
        <fullName evidence="9">SH3 domain-containing protein</fullName>
    </recommendedName>
</protein>
<feature type="compositionally biased region" description="Low complexity" evidence="4">
    <location>
        <begin position="423"/>
        <end position="432"/>
    </location>
</feature>
<comment type="caution">
    <text evidence="7">The sequence shown here is derived from an EMBL/GenBank/DDBJ whole genome shotgun (WGS) entry which is preliminary data.</text>
</comment>
<dbReference type="SMART" id="SM00326">
    <property type="entry name" value="SH3"/>
    <property type="match status" value="1"/>
</dbReference>
<dbReference type="PRINTS" id="PR00452">
    <property type="entry name" value="SH3DOMAIN"/>
</dbReference>
<dbReference type="PROSITE" id="PS50002">
    <property type="entry name" value="SH3"/>
    <property type="match status" value="1"/>
</dbReference>
<evidence type="ECO:0000313" key="7">
    <source>
        <dbReference type="EMBL" id="KAK7754621.1"/>
    </source>
</evidence>
<dbReference type="Proteomes" id="UP001320420">
    <property type="component" value="Unassembled WGS sequence"/>
</dbReference>
<evidence type="ECO:0000256" key="1">
    <source>
        <dbReference type="ARBA" id="ARBA00022443"/>
    </source>
</evidence>
<proteinExistence type="predicted"/>
<dbReference type="PANTHER" id="PTHR47174:SF2">
    <property type="entry name" value="SH3 DOMAIN SIGNALLING PROTEIN (AFU_ORTHOLOGUE AFUA_5G07670)"/>
    <property type="match status" value="1"/>
</dbReference>
<dbReference type="PROSITE" id="PS51021">
    <property type="entry name" value="BAR"/>
    <property type="match status" value="1"/>
</dbReference>
<feature type="compositionally biased region" description="Low complexity" evidence="4">
    <location>
        <begin position="288"/>
        <end position="306"/>
    </location>
</feature>
<feature type="coiled-coil region" evidence="3">
    <location>
        <begin position="132"/>
        <end position="190"/>
    </location>
</feature>
<organism evidence="7 8">
    <name type="scientific">Diatrype stigma</name>
    <dbReference type="NCBI Taxonomy" id="117547"/>
    <lineage>
        <taxon>Eukaryota</taxon>
        <taxon>Fungi</taxon>
        <taxon>Dikarya</taxon>
        <taxon>Ascomycota</taxon>
        <taxon>Pezizomycotina</taxon>
        <taxon>Sordariomycetes</taxon>
        <taxon>Xylariomycetidae</taxon>
        <taxon>Xylariales</taxon>
        <taxon>Diatrypaceae</taxon>
        <taxon>Diatrype</taxon>
    </lineage>
</organism>
<evidence type="ECO:0000259" key="6">
    <source>
        <dbReference type="PROSITE" id="PS51021"/>
    </source>
</evidence>
<evidence type="ECO:0000259" key="5">
    <source>
        <dbReference type="PROSITE" id="PS50002"/>
    </source>
</evidence>
<accession>A0AAN9UW78</accession>
<keyword evidence="8" id="KW-1185">Reference proteome</keyword>
<dbReference type="InterPro" id="IPR027267">
    <property type="entry name" value="AH/BAR_dom_sf"/>
</dbReference>